<evidence type="ECO:0000313" key="3">
    <source>
        <dbReference type="Proteomes" id="UP000198284"/>
    </source>
</evidence>
<dbReference type="CDD" id="cd05930">
    <property type="entry name" value="A_NRPS"/>
    <property type="match status" value="1"/>
</dbReference>
<dbReference type="GO" id="GO:0005737">
    <property type="term" value="C:cytoplasm"/>
    <property type="evidence" value="ECO:0007669"/>
    <property type="project" value="TreeGrafter"/>
</dbReference>
<evidence type="ECO:0000259" key="1">
    <source>
        <dbReference type="Pfam" id="PF00501"/>
    </source>
</evidence>
<dbReference type="GO" id="GO:0031177">
    <property type="term" value="F:phosphopantetheine binding"/>
    <property type="evidence" value="ECO:0007669"/>
    <property type="project" value="TreeGrafter"/>
</dbReference>
<proteinExistence type="predicted"/>
<dbReference type="Gene3D" id="3.30.300.30">
    <property type="match status" value="1"/>
</dbReference>
<dbReference type="InterPro" id="IPR010071">
    <property type="entry name" value="AA_adenyl_dom"/>
</dbReference>
<sequence>MTENCNPGWAVYRRALDAPSSIALVCKDRALNYGELAARAARLAALLAENGVSSAHGTRPRIGILASRSIGACVAALGACWAGAAYVPFGLKQPEERMLALAAQCGLSAIITDDAGAKLVGPRLAQACPVILNCSENDCTVPDALGPLREPAFAAAGDTAYIIFTSGSTGVPKGVMVSAGALRCYVEAVTEVLRLCESDRVLGVSELSFDVSVHNMFATWHAGAALHVLPAAATFNAVKYARQARLTVWNSVPSLVGMLRQMKALGPGSLPDLRITAFGGEALPAAIVSAWRDAAPGSAIFNVYGPTEATVGCMAQEIDDPLPMTPGRDVVAIGMPFPGTEAAVVDGEGRMLPDGVAGELALAGAQLAQGYLGMPELTERRFRVFGGKRWYLTGDLALRDAGGRFHCLGRIDNQVKVLGHRIELEEVDAHLRSVSGIDVVGAVPWPLLHGAAQGLVAFIGAHDADGDSLISGLKARMPAYMVPHRVVTMRSLPLNPSGKVDRQALLRLLQDAPE</sequence>
<organism evidence="2 3">
    <name type="scientific">Noviherbaspirillum humi</name>
    <dbReference type="NCBI Taxonomy" id="1688639"/>
    <lineage>
        <taxon>Bacteria</taxon>
        <taxon>Pseudomonadati</taxon>
        <taxon>Pseudomonadota</taxon>
        <taxon>Betaproteobacteria</taxon>
        <taxon>Burkholderiales</taxon>
        <taxon>Oxalobacteraceae</taxon>
        <taxon>Noviherbaspirillum</taxon>
    </lineage>
</organism>
<dbReference type="Gene3D" id="3.40.50.12780">
    <property type="entry name" value="N-terminal domain of ligase-like"/>
    <property type="match status" value="1"/>
</dbReference>
<dbReference type="Pfam" id="PF00501">
    <property type="entry name" value="AMP-binding"/>
    <property type="match status" value="1"/>
</dbReference>
<name>A0A239JQ95_9BURK</name>
<feature type="domain" description="AMP-dependent synthetase/ligase" evidence="1">
    <location>
        <begin position="13"/>
        <end position="372"/>
    </location>
</feature>
<dbReference type="GO" id="GO:0043041">
    <property type="term" value="P:amino acid activation for nonribosomal peptide biosynthetic process"/>
    <property type="evidence" value="ECO:0007669"/>
    <property type="project" value="TreeGrafter"/>
</dbReference>
<reference evidence="2 3" key="1">
    <citation type="submission" date="2017-06" db="EMBL/GenBank/DDBJ databases">
        <authorList>
            <person name="Kim H.J."/>
            <person name="Triplett B.A."/>
        </authorList>
    </citation>
    <scope>NUCLEOTIDE SEQUENCE [LARGE SCALE GENOMIC DNA]</scope>
    <source>
        <strain evidence="2 3">U15</strain>
    </source>
</reference>
<dbReference type="NCBIfam" id="TIGR01733">
    <property type="entry name" value="AA-adenyl-dom"/>
    <property type="match status" value="1"/>
</dbReference>
<dbReference type="AlphaFoldDB" id="A0A239JQ95"/>
<dbReference type="GO" id="GO:0044550">
    <property type="term" value="P:secondary metabolite biosynthetic process"/>
    <property type="evidence" value="ECO:0007669"/>
    <property type="project" value="TreeGrafter"/>
</dbReference>
<gene>
    <name evidence="2" type="ORF">SAMN06265795_11343</name>
</gene>
<dbReference type="InterPro" id="IPR045851">
    <property type="entry name" value="AMP-bd_C_sf"/>
</dbReference>
<dbReference type="Proteomes" id="UP000198284">
    <property type="component" value="Unassembled WGS sequence"/>
</dbReference>
<keyword evidence="3" id="KW-1185">Reference proteome</keyword>
<accession>A0A239JQ95</accession>
<dbReference type="SUPFAM" id="SSF56801">
    <property type="entry name" value="Acetyl-CoA synthetase-like"/>
    <property type="match status" value="1"/>
</dbReference>
<protein>
    <submittedName>
        <fullName evidence="2">Amino acid adenylation domain-containing protein</fullName>
    </submittedName>
</protein>
<dbReference type="InterPro" id="IPR020845">
    <property type="entry name" value="AMP-binding_CS"/>
</dbReference>
<dbReference type="RefSeq" id="WP_176442527.1">
    <property type="nucleotide sequence ID" value="NZ_FZOT01000013.1"/>
</dbReference>
<dbReference type="InterPro" id="IPR000873">
    <property type="entry name" value="AMP-dep_synth/lig_dom"/>
</dbReference>
<dbReference type="InterPro" id="IPR042099">
    <property type="entry name" value="ANL_N_sf"/>
</dbReference>
<dbReference type="EMBL" id="FZOT01000013">
    <property type="protein sequence ID" value="SNT07712.1"/>
    <property type="molecule type" value="Genomic_DNA"/>
</dbReference>
<evidence type="ECO:0000313" key="2">
    <source>
        <dbReference type="EMBL" id="SNT07712.1"/>
    </source>
</evidence>
<dbReference type="PANTHER" id="PTHR45527:SF1">
    <property type="entry name" value="FATTY ACID SYNTHASE"/>
    <property type="match status" value="1"/>
</dbReference>
<dbReference type="PROSITE" id="PS00455">
    <property type="entry name" value="AMP_BINDING"/>
    <property type="match status" value="1"/>
</dbReference>
<dbReference type="PANTHER" id="PTHR45527">
    <property type="entry name" value="NONRIBOSOMAL PEPTIDE SYNTHETASE"/>
    <property type="match status" value="1"/>
</dbReference>